<evidence type="ECO:0000256" key="6">
    <source>
        <dbReference type="ARBA" id="ARBA00022989"/>
    </source>
</evidence>
<evidence type="ECO:0000256" key="9">
    <source>
        <dbReference type="HAMAP-Rule" id="MF_01148"/>
    </source>
</evidence>
<dbReference type="PANTHER" id="PTHR38686">
    <property type="entry name" value="APOLIPOPROTEIN N-ACYLTRANSFERASE"/>
    <property type="match status" value="1"/>
</dbReference>
<comment type="caution">
    <text evidence="11">The sequence shown here is derived from an EMBL/GenBank/DDBJ whole genome shotgun (WGS) entry which is preliminary data.</text>
</comment>
<feature type="transmembrane region" description="Helical" evidence="9">
    <location>
        <begin position="59"/>
        <end position="86"/>
    </location>
</feature>
<dbReference type="HAMAP" id="MF_01148">
    <property type="entry name" value="Lnt"/>
    <property type="match status" value="1"/>
</dbReference>
<dbReference type="NCBIfam" id="TIGR00546">
    <property type="entry name" value="lnt"/>
    <property type="match status" value="1"/>
</dbReference>
<dbReference type="EC" id="2.3.1.269" evidence="9"/>
<evidence type="ECO:0000256" key="5">
    <source>
        <dbReference type="ARBA" id="ARBA00022692"/>
    </source>
</evidence>
<dbReference type="EMBL" id="BMYZ01000001">
    <property type="protein sequence ID" value="GGY67188.1"/>
    <property type="molecule type" value="Genomic_DNA"/>
</dbReference>
<keyword evidence="3 9" id="KW-1003">Cell membrane</keyword>
<dbReference type="Gene3D" id="3.60.110.10">
    <property type="entry name" value="Carbon-nitrogen hydrolase"/>
    <property type="match status" value="1"/>
</dbReference>
<comment type="catalytic activity">
    <reaction evidence="9">
        <text>N-terminal S-1,2-diacyl-sn-glyceryl-L-cysteinyl-[lipoprotein] + a glycerophospholipid = N-acyl-S-1,2-diacyl-sn-glyceryl-L-cysteinyl-[lipoprotein] + a 2-acyl-sn-glycero-3-phospholipid + H(+)</text>
        <dbReference type="Rhea" id="RHEA:48228"/>
        <dbReference type="Rhea" id="RHEA-COMP:14681"/>
        <dbReference type="Rhea" id="RHEA-COMP:14684"/>
        <dbReference type="ChEBI" id="CHEBI:15378"/>
        <dbReference type="ChEBI" id="CHEBI:136912"/>
        <dbReference type="ChEBI" id="CHEBI:140656"/>
        <dbReference type="ChEBI" id="CHEBI:140657"/>
        <dbReference type="ChEBI" id="CHEBI:140660"/>
        <dbReference type="EC" id="2.3.1.269"/>
    </reaction>
</comment>
<keyword evidence="4 9" id="KW-0808">Transferase</keyword>
<comment type="similarity">
    <text evidence="2 9">Belongs to the CN hydrolase family. Apolipoprotein N-acyltransferase subfamily.</text>
</comment>
<keyword evidence="7 9" id="KW-0472">Membrane</keyword>
<dbReference type="CDD" id="cd07571">
    <property type="entry name" value="ALP_N-acyl_transferase"/>
    <property type="match status" value="1"/>
</dbReference>
<keyword evidence="6 9" id="KW-1133">Transmembrane helix</keyword>
<dbReference type="SUPFAM" id="SSF56317">
    <property type="entry name" value="Carbon-nitrogen hydrolase"/>
    <property type="match status" value="1"/>
</dbReference>
<dbReference type="PROSITE" id="PS50263">
    <property type="entry name" value="CN_HYDROLASE"/>
    <property type="match status" value="1"/>
</dbReference>
<feature type="transmembrane region" description="Helical" evidence="9">
    <location>
        <begin position="129"/>
        <end position="148"/>
    </location>
</feature>
<dbReference type="Proteomes" id="UP000619761">
    <property type="component" value="Unassembled WGS sequence"/>
</dbReference>
<proteinExistence type="inferred from homology"/>
<evidence type="ECO:0000256" key="2">
    <source>
        <dbReference type="ARBA" id="ARBA00010065"/>
    </source>
</evidence>
<evidence type="ECO:0000256" key="3">
    <source>
        <dbReference type="ARBA" id="ARBA00022475"/>
    </source>
</evidence>
<sequence>MGMYAVGVSWIYVSINGFGGAPAPLAAFLVIIFVFFMAAFFSLPFYAFGRWLSRHPLSLFIAFPACWLISEWLRTWLLTGFPWLFIGYGDLTNWLSGWAPVVGVMGLSLLSAFTAAFIAQLIYQPKKSLSLVLGGVAVIGIWGAGFALQNAEWTQVSSKPTSVAIVQPNIDQEDKWQTDFRDITLDVLREKTEPLWGRKIIIWPEAAITRVYSDALPFLNEVNRKASDSESGLITGIIFDDQEKDIYYNSVATFGKAIGIHHKRRLVPFGEYVPIEALRNLIEFFNLPTSVISLGPEEQHGLKVDDLMISPSVCYEVAFPDLIAKNAVDSQLLISVSNLGWFGDSLGRHQFMQMAQMRALETQHYYAYSTNNGPSAIFDRKGNITAQTKAFEQTTLSSEIYAVDGSTPFMRFGSLPVVVLSFFALMLLQIFGKKNPD</sequence>
<keyword evidence="12" id="KW-1185">Reference proteome</keyword>
<evidence type="ECO:0000256" key="4">
    <source>
        <dbReference type="ARBA" id="ARBA00022679"/>
    </source>
</evidence>
<comment type="function">
    <text evidence="9">Catalyzes the phospholipid dependent N-acylation of the N-terminal cysteine of apolipoprotein, the last step in lipoprotein maturation.</text>
</comment>
<evidence type="ECO:0000313" key="11">
    <source>
        <dbReference type="EMBL" id="GGY67188.1"/>
    </source>
</evidence>
<comment type="caution">
    <text evidence="9">Lacks conserved residue(s) required for the propagation of feature annotation.</text>
</comment>
<dbReference type="Pfam" id="PF20154">
    <property type="entry name" value="LNT_N"/>
    <property type="match status" value="1"/>
</dbReference>
<dbReference type="InterPro" id="IPR036526">
    <property type="entry name" value="C-N_Hydrolase_sf"/>
</dbReference>
<evidence type="ECO:0000259" key="10">
    <source>
        <dbReference type="PROSITE" id="PS50263"/>
    </source>
</evidence>
<keyword evidence="5 9" id="KW-0812">Transmembrane</keyword>
<evidence type="ECO:0000256" key="8">
    <source>
        <dbReference type="ARBA" id="ARBA00023315"/>
    </source>
</evidence>
<feature type="transmembrane region" description="Helical" evidence="9">
    <location>
        <begin position="25"/>
        <end position="47"/>
    </location>
</feature>
<gene>
    <name evidence="9 11" type="primary">lnt</name>
    <name evidence="11" type="ORF">GCM10011613_09110</name>
</gene>
<dbReference type="PANTHER" id="PTHR38686:SF1">
    <property type="entry name" value="APOLIPOPROTEIN N-ACYLTRANSFERASE"/>
    <property type="match status" value="1"/>
</dbReference>
<evidence type="ECO:0000256" key="1">
    <source>
        <dbReference type="ARBA" id="ARBA00004651"/>
    </source>
</evidence>
<name>A0ABQ3ATG2_9GAMM</name>
<reference evidence="12" key="1">
    <citation type="journal article" date="2019" name="Int. J. Syst. Evol. Microbiol.">
        <title>The Global Catalogue of Microorganisms (GCM) 10K type strain sequencing project: providing services to taxonomists for standard genome sequencing and annotation.</title>
        <authorList>
            <consortium name="The Broad Institute Genomics Platform"/>
            <consortium name="The Broad Institute Genome Sequencing Center for Infectious Disease"/>
            <person name="Wu L."/>
            <person name="Ma J."/>
        </authorList>
    </citation>
    <scope>NUCLEOTIDE SEQUENCE [LARGE SCALE GENOMIC DNA]</scope>
    <source>
        <strain evidence="12">KCTC 32239</strain>
    </source>
</reference>
<accession>A0ABQ3ATG2</accession>
<comment type="pathway">
    <text evidence="9">Protein modification; lipoprotein biosynthesis (N-acyl transfer).</text>
</comment>
<feature type="transmembrane region" description="Helical" evidence="9">
    <location>
        <begin position="98"/>
        <end position="122"/>
    </location>
</feature>
<comment type="subcellular location">
    <subcellularLocation>
        <location evidence="1 9">Cell membrane</location>
        <topology evidence="1 9">Multi-pass membrane protein</topology>
    </subcellularLocation>
</comment>
<evidence type="ECO:0000313" key="12">
    <source>
        <dbReference type="Proteomes" id="UP000619761"/>
    </source>
</evidence>
<dbReference type="InterPro" id="IPR045378">
    <property type="entry name" value="LNT_N"/>
</dbReference>
<evidence type="ECO:0000256" key="7">
    <source>
        <dbReference type="ARBA" id="ARBA00023136"/>
    </source>
</evidence>
<organism evidence="11 12">
    <name type="scientific">Cellvibrio zantedeschiae</name>
    <dbReference type="NCBI Taxonomy" id="1237077"/>
    <lineage>
        <taxon>Bacteria</taxon>
        <taxon>Pseudomonadati</taxon>
        <taxon>Pseudomonadota</taxon>
        <taxon>Gammaproteobacteria</taxon>
        <taxon>Cellvibrionales</taxon>
        <taxon>Cellvibrionaceae</taxon>
        <taxon>Cellvibrio</taxon>
    </lineage>
</organism>
<dbReference type="Pfam" id="PF00795">
    <property type="entry name" value="CN_hydrolase"/>
    <property type="match status" value="1"/>
</dbReference>
<feature type="domain" description="CN hydrolase" evidence="10">
    <location>
        <begin position="166"/>
        <end position="402"/>
    </location>
</feature>
<protein>
    <recommendedName>
        <fullName evidence="9">Apolipoprotein N-acyltransferase</fullName>
        <shortName evidence="9">ALP N-acyltransferase</shortName>
        <ecNumber evidence="9">2.3.1.269</ecNumber>
    </recommendedName>
</protein>
<dbReference type="InterPro" id="IPR003010">
    <property type="entry name" value="C-N_Hydrolase"/>
</dbReference>
<dbReference type="InterPro" id="IPR004563">
    <property type="entry name" value="Apolipo_AcylTrfase"/>
</dbReference>
<keyword evidence="8 9" id="KW-0012">Acyltransferase</keyword>
<feature type="transmembrane region" description="Helical" evidence="9">
    <location>
        <begin position="409"/>
        <end position="431"/>
    </location>
</feature>